<feature type="compositionally biased region" description="Polar residues" evidence="1">
    <location>
        <begin position="204"/>
        <end position="217"/>
    </location>
</feature>
<feature type="compositionally biased region" description="Basic and acidic residues" evidence="1">
    <location>
        <begin position="12"/>
        <end position="25"/>
    </location>
</feature>
<feature type="compositionally biased region" description="Low complexity" evidence="1">
    <location>
        <begin position="62"/>
        <end position="97"/>
    </location>
</feature>
<feature type="region of interest" description="Disordered" evidence="1">
    <location>
        <begin position="267"/>
        <end position="334"/>
    </location>
</feature>
<proteinExistence type="predicted"/>
<dbReference type="EMBL" id="JAANBB010000068">
    <property type="protein sequence ID" value="KAF7552008.1"/>
    <property type="molecule type" value="Genomic_DNA"/>
</dbReference>
<accession>A0A9P5H8G5</accession>
<comment type="caution">
    <text evidence="2">The sequence shown here is derived from an EMBL/GenBank/DDBJ whole genome shotgun (WGS) entry which is preliminary data.</text>
</comment>
<evidence type="ECO:0000256" key="1">
    <source>
        <dbReference type="SAM" id="MobiDB-lite"/>
    </source>
</evidence>
<gene>
    <name evidence="2" type="ORF">G7Z17_g4611</name>
</gene>
<evidence type="ECO:0000313" key="3">
    <source>
        <dbReference type="Proteomes" id="UP000722485"/>
    </source>
</evidence>
<keyword evidence="3" id="KW-1185">Reference proteome</keyword>
<dbReference type="OrthoDB" id="5096988at2759"/>
<feature type="compositionally biased region" description="Basic and acidic residues" evidence="1">
    <location>
        <begin position="267"/>
        <end position="311"/>
    </location>
</feature>
<dbReference type="AlphaFoldDB" id="A0A9P5H8G5"/>
<protein>
    <submittedName>
        <fullName evidence="2">Uncharacterized protein</fullName>
    </submittedName>
</protein>
<feature type="compositionally biased region" description="Pro residues" evidence="1">
    <location>
        <begin position="111"/>
        <end position="127"/>
    </location>
</feature>
<feature type="region of interest" description="Disordered" evidence="1">
    <location>
        <begin position="1"/>
        <end position="219"/>
    </location>
</feature>
<name>A0A9P5H8G5_9HYPO</name>
<organism evidence="2 3">
    <name type="scientific">Cylindrodendrum hubeiense</name>
    <dbReference type="NCBI Taxonomy" id="595255"/>
    <lineage>
        <taxon>Eukaryota</taxon>
        <taxon>Fungi</taxon>
        <taxon>Dikarya</taxon>
        <taxon>Ascomycota</taxon>
        <taxon>Pezizomycotina</taxon>
        <taxon>Sordariomycetes</taxon>
        <taxon>Hypocreomycetidae</taxon>
        <taxon>Hypocreales</taxon>
        <taxon>Nectriaceae</taxon>
        <taxon>Cylindrodendrum</taxon>
    </lineage>
</organism>
<dbReference type="Proteomes" id="UP000722485">
    <property type="component" value="Unassembled WGS sequence"/>
</dbReference>
<evidence type="ECO:0000313" key="2">
    <source>
        <dbReference type="EMBL" id="KAF7552008.1"/>
    </source>
</evidence>
<sequence length="334" mass="37075">MPPQQQGQFMNPDERGPRSSREARQAARAAKNGNSHYRRAHSPDLDDFAFSGGDEPRTPTSDIALQDAILAQAQHQQRVVPVGQQQQLARNPGQRKPPGGGNGPPSNGQGPPGPKSQPPSYPGPPQEDGPLNSNSQPRQGHYRRNTEHAVRRPSQSDATPRSGPEPPNSATSPPRAGGPPNGRRGQLMAESQQRRPTSPGGHSVSGNSIHRLNSPSVMKSVLQPLEQKIHEYDNLMQEAQQQMLQLDEEIRVMQDRRMQAEERYLEAKSKHDEYERQHEGVGRALRGEPERILSPEPMARVERMDSYDERPVSNQSSQKMKGRSLLRLSLFKGN</sequence>
<reference evidence="2" key="1">
    <citation type="submission" date="2020-03" db="EMBL/GenBank/DDBJ databases">
        <title>Draft Genome Sequence of Cylindrodendrum hubeiense.</title>
        <authorList>
            <person name="Buettner E."/>
            <person name="Kellner H."/>
        </authorList>
    </citation>
    <scope>NUCLEOTIDE SEQUENCE</scope>
    <source>
        <strain evidence="2">IHI 201604</strain>
    </source>
</reference>